<dbReference type="Proteomes" id="UP000178449">
    <property type="component" value="Unassembled WGS sequence"/>
</dbReference>
<comment type="caution">
    <text evidence="1">The sequence shown here is derived from an EMBL/GenBank/DDBJ whole genome shotgun (WGS) entry which is preliminary data.</text>
</comment>
<reference evidence="1 2" key="1">
    <citation type="journal article" date="2016" name="Nat. Commun.">
        <title>Thousands of microbial genomes shed light on interconnected biogeochemical processes in an aquifer system.</title>
        <authorList>
            <person name="Anantharaman K."/>
            <person name="Brown C.T."/>
            <person name="Hug L.A."/>
            <person name="Sharon I."/>
            <person name="Castelle C.J."/>
            <person name="Probst A.J."/>
            <person name="Thomas B.C."/>
            <person name="Singh A."/>
            <person name="Wilkins M.J."/>
            <person name="Karaoz U."/>
            <person name="Brodie E.L."/>
            <person name="Williams K.H."/>
            <person name="Hubbard S.S."/>
            <person name="Banfield J.F."/>
        </authorList>
    </citation>
    <scope>NUCLEOTIDE SEQUENCE [LARGE SCALE GENOMIC DNA]</scope>
</reference>
<dbReference type="InterPro" id="IPR029024">
    <property type="entry name" value="TerB-like"/>
</dbReference>
<evidence type="ECO:0008006" key="3">
    <source>
        <dbReference type="Google" id="ProtNLM"/>
    </source>
</evidence>
<dbReference type="EMBL" id="MFNE01000006">
    <property type="protein sequence ID" value="OGG97059.1"/>
    <property type="molecule type" value="Genomic_DNA"/>
</dbReference>
<dbReference type="Gene3D" id="1.10.3680.10">
    <property type="entry name" value="TerB-like"/>
    <property type="match status" value="1"/>
</dbReference>
<name>A0A1F6GG36_9PROT</name>
<evidence type="ECO:0000313" key="1">
    <source>
        <dbReference type="EMBL" id="OGG97059.1"/>
    </source>
</evidence>
<gene>
    <name evidence="1" type="ORF">A2527_03100</name>
</gene>
<protein>
    <recommendedName>
        <fullName evidence="3">Co-chaperone DjlA N-terminal domain-containing protein</fullName>
    </recommendedName>
</protein>
<accession>A0A1F6GG36</accession>
<dbReference type="SUPFAM" id="SSF158682">
    <property type="entry name" value="TerB-like"/>
    <property type="match status" value="1"/>
</dbReference>
<proteinExistence type="predicted"/>
<sequence>MKQLLPAQQLWFARLCIGAIQADGVVRLSEFEYFSRLASLLSATQEREELVKQVESGEPLSVEIKPPAGLAREILPQIFVELGRICLVDDNLSATETTYLRKISQAFGFSPIYEAQLMDWCLEGLNWRQDRLDLCGLTPHRGRVPVHQLSQSQRIWYAELLISALNQGHPTRMEMSFLQGALGFLEDPAQRARLSRMIDQGERPELGEVPQIKPEFIRLALAEALALLGLSEGGQTAGYLARLVQVTGLPKERVEEISDWLDQGLQWTATGRDLAQCGEFV</sequence>
<dbReference type="AlphaFoldDB" id="A0A1F6GG36"/>
<evidence type="ECO:0000313" key="2">
    <source>
        <dbReference type="Proteomes" id="UP000178449"/>
    </source>
</evidence>
<organism evidence="1 2">
    <name type="scientific">Candidatus Lambdaproteobacteria bacterium RIFOXYD2_FULL_50_16</name>
    <dbReference type="NCBI Taxonomy" id="1817772"/>
    <lineage>
        <taxon>Bacteria</taxon>
        <taxon>Pseudomonadati</taxon>
        <taxon>Pseudomonadota</taxon>
        <taxon>Candidatus Lambdaproteobacteria</taxon>
    </lineage>
</organism>
<dbReference type="CDD" id="cd07177">
    <property type="entry name" value="terB_like"/>
    <property type="match status" value="1"/>
</dbReference>